<sequence>MSPKHNFTAILVIAVSLSTPLAQLHAVEDDWKSLFNGHDLTGWKANQNPESFTVENGLLKTHGLNDMAHLYYFGENDNQPEKFINFEFRCEVLVMAKSNSGIFFHTNYEKTDHFLKHGYEAQINNDPRTTKELTGSLFAVIPVLESPVRDEEWFRYYIKVDGNHIIIKVNDTITVDYREGENPVRKPFRKDRLLQKNGGALAIQAHDKDSTVYFRNIQLKKLP</sequence>
<keyword evidence="3" id="KW-1185">Reference proteome</keyword>
<dbReference type="RefSeq" id="WP_200310612.1">
    <property type="nucleotide sequence ID" value="NZ_JAENIM010000023.1"/>
</dbReference>
<organism evidence="2 3">
    <name type="scientific">Persicirhabdus sediminis</name>
    <dbReference type="NCBI Taxonomy" id="454144"/>
    <lineage>
        <taxon>Bacteria</taxon>
        <taxon>Pseudomonadati</taxon>
        <taxon>Verrucomicrobiota</taxon>
        <taxon>Verrucomicrobiia</taxon>
        <taxon>Verrucomicrobiales</taxon>
        <taxon>Verrucomicrobiaceae</taxon>
        <taxon>Persicirhabdus</taxon>
    </lineage>
</organism>
<dbReference type="EMBL" id="JAENIM010000023">
    <property type="protein sequence ID" value="MBK1790578.1"/>
    <property type="molecule type" value="Genomic_DNA"/>
</dbReference>
<dbReference type="AlphaFoldDB" id="A0A8J7SLR0"/>
<dbReference type="InterPro" id="IPR010496">
    <property type="entry name" value="AL/BT2_dom"/>
</dbReference>
<protein>
    <submittedName>
        <fullName evidence="2">DUF1080 domain-containing protein</fullName>
    </submittedName>
</protein>
<accession>A0A8J7SLR0</accession>
<evidence type="ECO:0000313" key="3">
    <source>
        <dbReference type="Proteomes" id="UP000624703"/>
    </source>
</evidence>
<comment type="caution">
    <text evidence="2">The sequence shown here is derived from an EMBL/GenBank/DDBJ whole genome shotgun (WGS) entry which is preliminary data.</text>
</comment>
<dbReference type="Pfam" id="PF06439">
    <property type="entry name" value="3keto-disac_hyd"/>
    <property type="match status" value="1"/>
</dbReference>
<dbReference type="GO" id="GO:0016787">
    <property type="term" value="F:hydrolase activity"/>
    <property type="evidence" value="ECO:0007669"/>
    <property type="project" value="InterPro"/>
</dbReference>
<dbReference type="Proteomes" id="UP000624703">
    <property type="component" value="Unassembled WGS sequence"/>
</dbReference>
<name>A0A8J7SLR0_9BACT</name>
<feature type="domain" description="3-keto-alpha-glucoside-1,2-lyase/3-keto-2-hydroxy-glucal hydratase" evidence="1">
    <location>
        <begin position="30"/>
        <end position="220"/>
    </location>
</feature>
<proteinExistence type="predicted"/>
<gene>
    <name evidence="2" type="ORF">JIN82_05335</name>
</gene>
<reference evidence="2" key="1">
    <citation type="submission" date="2021-01" db="EMBL/GenBank/DDBJ databases">
        <title>Modified the classification status of verrucomicrobia.</title>
        <authorList>
            <person name="Feng X."/>
        </authorList>
    </citation>
    <scope>NUCLEOTIDE SEQUENCE</scope>
    <source>
        <strain evidence="2">_KCTC 22039</strain>
    </source>
</reference>
<evidence type="ECO:0000313" key="2">
    <source>
        <dbReference type="EMBL" id="MBK1790578.1"/>
    </source>
</evidence>
<evidence type="ECO:0000259" key="1">
    <source>
        <dbReference type="Pfam" id="PF06439"/>
    </source>
</evidence>
<dbReference type="Gene3D" id="2.60.120.560">
    <property type="entry name" value="Exo-inulinase, domain 1"/>
    <property type="match status" value="1"/>
</dbReference>